<name>A0A927GW70_9GAMM</name>
<proteinExistence type="predicted"/>
<evidence type="ECO:0000256" key="2">
    <source>
        <dbReference type="PROSITE-ProRule" id="PRU00110"/>
    </source>
</evidence>
<evidence type="ECO:0000256" key="1">
    <source>
        <dbReference type="ARBA" id="ARBA00023012"/>
    </source>
</evidence>
<dbReference type="InterPro" id="IPR036641">
    <property type="entry name" value="HPT_dom_sf"/>
</dbReference>
<dbReference type="EMBL" id="JACXLD010000001">
    <property type="protein sequence ID" value="MBD2858124.1"/>
    <property type="molecule type" value="Genomic_DNA"/>
</dbReference>
<organism evidence="4 5">
    <name type="scientific">Spongiibacter pelagi</name>
    <dbReference type="NCBI Taxonomy" id="2760804"/>
    <lineage>
        <taxon>Bacteria</taxon>
        <taxon>Pseudomonadati</taxon>
        <taxon>Pseudomonadota</taxon>
        <taxon>Gammaproteobacteria</taxon>
        <taxon>Cellvibrionales</taxon>
        <taxon>Spongiibacteraceae</taxon>
        <taxon>Spongiibacter</taxon>
    </lineage>
</organism>
<dbReference type="Proteomes" id="UP000610558">
    <property type="component" value="Unassembled WGS sequence"/>
</dbReference>
<dbReference type="RefSeq" id="WP_190762562.1">
    <property type="nucleotide sequence ID" value="NZ_JACXLD010000001.1"/>
</dbReference>
<dbReference type="AlphaFoldDB" id="A0A927GW70"/>
<feature type="modified residue" description="Phosphohistidine" evidence="2">
    <location>
        <position position="54"/>
    </location>
</feature>
<evidence type="ECO:0000259" key="3">
    <source>
        <dbReference type="PROSITE" id="PS50894"/>
    </source>
</evidence>
<feature type="domain" description="HPt" evidence="3">
    <location>
        <begin position="15"/>
        <end position="110"/>
    </location>
</feature>
<protein>
    <submittedName>
        <fullName evidence="4">Hpt domain-containing protein</fullName>
    </submittedName>
</protein>
<dbReference type="GO" id="GO:0000160">
    <property type="term" value="P:phosphorelay signal transduction system"/>
    <property type="evidence" value="ECO:0007669"/>
    <property type="project" value="UniProtKB-KW"/>
</dbReference>
<dbReference type="PROSITE" id="PS50894">
    <property type="entry name" value="HPT"/>
    <property type="match status" value="1"/>
</dbReference>
<keyword evidence="5" id="KW-1185">Reference proteome</keyword>
<dbReference type="GO" id="GO:0004672">
    <property type="term" value="F:protein kinase activity"/>
    <property type="evidence" value="ECO:0007669"/>
    <property type="project" value="UniProtKB-ARBA"/>
</dbReference>
<evidence type="ECO:0000313" key="5">
    <source>
        <dbReference type="Proteomes" id="UP000610558"/>
    </source>
</evidence>
<gene>
    <name evidence="4" type="ORF">IB286_03820</name>
</gene>
<dbReference type="Pfam" id="PF01627">
    <property type="entry name" value="Hpt"/>
    <property type="match status" value="1"/>
</dbReference>
<evidence type="ECO:0000313" key="4">
    <source>
        <dbReference type="EMBL" id="MBD2858124.1"/>
    </source>
</evidence>
<reference evidence="4" key="1">
    <citation type="submission" date="2020-09" db="EMBL/GenBank/DDBJ databases">
        <authorList>
            <person name="Yoon J.-W."/>
        </authorList>
    </citation>
    <scope>NUCLEOTIDE SEQUENCE</scope>
    <source>
        <strain evidence="4">KMU-158</strain>
    </source>
</reference>
<keyword evidence="2" id="KW-0597">Phosphoprotein</keyword>
<keyword evidence="1" id="KW-0902">Two-component regulatory system</keyword>
<sequence>MICDHERIRLISRNKPDLARNLIGLFLRELPNIKNEIEQASAVADAAQLAESCHRLKSALGNFVSPEFYQEVSALETSARNQTLTEWRAAWPQTDNKLKQLTEELHQMCR</sequence>
<dbReference type="SUPFAM" id="SSF47226">
    <property type="entry name" value="Histidine-containing phosphotransfer domain, HPT domain"/>
    <property type="match status" value="1"/>
</dbReference>
<dbReference type="Gene3D" id="1.20.120.160">
    <property type="entry name" value="HPT domain"/>
    <property type="match status" value="1"/>
</dbReference>
<comment type="caution">
    <text evidence="4">The sequence shown here is derived from an EMBL/GenBank/DDBJ whole genome shotgun (WGS) entry which is preliminary data.</text>
</comment>
<accession>A0A927GW70</accession>
<dbReference type="InterPro" id="IPR008207">
    <property type="entry name" value="Sig_transdc_His_kin_Hpt_dom"/>
</dbReference>